<dbReference type="GO" id="GO:0005975">
    <property type="term" value="P:carbohydrate metabolic process"/>
    <property type="evidence" value="ECO:0007669"/>
    <property type="project" value="InterPro"/>
</dbReference>
<proteinExistence type="predicted"/>
<dbReference type="SUPFAM" id="SSF48208">
    <property type="entry name" value="Six-hairpin glycosidases"/>
    <property type="match status" value="1"/>
</dbReference>
<protein>
    <recommendedName>
        <fullName evidence="1">Mannosylglycerate hydrolase MGH1-like glycoside hydrolase domain-containing protein</fullName>
    </recommendedName>
</protein>
<evidence type="ECO:0000313" key="3">
    <source>
        <dbReference type="EMBL" id="ODR54347.1"/>
    </source>
</evidence>
<dbReference type="RefSeq" id="WP_069411184.1">
    <property type="nucleotide sequence ID" value="NZ_DBFYTW010000017.1"/>
</dbReference>
<dbReference type="EMBL" id="MEHA01000028">
    <property type="protein sequence ID" value="ODR45128.1"/>
    <property type="molecule type" value="Genomic_DNA"/>
</dbReference>
<dbReference type="Pfam" id="PF22422">
    <property type="entry name" value="MGH1-like_GH"/>
    <property type="match status" value="1"/>
</dbReference>
<feature type="domain" description="Mannosylglycerate hydrolase MGH1-like glycoside hydrolase" evidence="1">
    <location>
        <begin position="89"/>
        <end position="387"/>
    </location>
</feature>
<gene>
    <name evidence="2" type="ORF">BEI59_27295</name>
    <name evidence="3" type="ORF">BEI63_15305</name>
</gene>
<dbReference type="InterPro" id="IPR012341">
    <property type="entry name" value="6hp_glycosidase-like_sf"/>
</dbReference>
<dbReference type="Proteomes" id="UP000094271">
    <property type="component" value="Unassembled WGS sequence"/>
</dbReference>
<reference evidence="3 5" key="1">
    <citation type="submission" date="2016-08" db="EMBL/GenBank/DDBJ databases">
        <title>Characterization of Isolates of Eisenbergiella tayi Derived from Blood Cultures, Using Whole Genome Sequencing.</title>
        <authorList>
            <person name="Bernier A.-M."/>
            <person name="Burdz T."/>
            <person name="Wiebe D."/>
            <person name="Bernard K."/>
        </authorList>
    </citation>
    <scope>NUCLEOTIDE SEQUENCE [LARGE SCALE GENOMIC DNA]</scope>
    <source>
        <strain evidence="3 5">NML120146</strain>
    </source>
</reference>
<evidence type="ECO:0000313" key="5">
    <source>
        <dbReference type="Proteomes" id="UP000094869"/>
    </source>
</evidence>
<dbReference type="Proteomes" id="UP000094869">
    <property type="component" value="Unassembled WGS sequence"/>
</dbReference>
<name>A0A1E3U9Y7_9FIRM</name>
<keyword evidence="5" id="KW-1185">Reference proteome</keyword>
<dbReference type="InterPro" id="IPR054491">
    <property type="entry name" value="MGH1-like_GH"/>
</dbReference>
<reference evidence="2 4" key="2">
    <citation type="submission" date="2016-08" db="EMBL/GenBank/DDBJ databases">
        <authorList>
            <person name="Seilhamer J.J."/>
        </authorList>
    </citation>
    <scope>NUCLEOTIDE SEQUENCE [LARGE SCALE GENOMIC DNA]</scope>
    <source>
        <strain evidence="2 4">NML150140-1</strain>
    </source>
</reference>
<dbReference type="Gene3D" id="1.50.10.10">
    <property type="match status" value="1"/>
</dbReference>
<sequence>MAKGYKATDYHLTHTHVEFQNDSVDGSWLKELFDRCESYCVQNLAVFTDKLVLREGSDYDGVWLETQPMGGEMYAKRNMEAALNNQLIFMENQRKSGRLPGMIKYQEPFLLQVSYDWLQGFCFPVPAFKMYYLIGKDRDYLSKLYETLKAYDNYLWTYRDSDGDGCLESWCTWDTGEDNSLRFTKYGVKDGGFGGEDAPEGCGKLPYESMDICSYSCQARAVLADISHILQNGEESIWRRKAQDVRDKIRSYLWIDEKNACYDRDCNNEFMDVLTHNNLRCMYYGSFDQDMADRFIRCHLLNPDEFWTRVPLPSIAANDPCFTNINFNNWGGQPQGLTYQRAIQALEQYGHVSEIRMLGKKWLYLLREQKKLVQQYDPFDGTPCVTRSEGLSPAGEESERYEGITTLGPEGYGPTILAALEYISLLCGVNISFEKITWSAVLDWPSGTYTQFMYGHAYSLSQDGRYMQAAIDGHPVFSCSCGVQVITGLDGNILSLSGIEETEIPVTLRAGSSRCEGHICPNQQVIPDKNGFRQLKQTAFDYP</sequence>
<evidence type="ECO:0000313" key="2">
    <source>
        <dbReference type="EMBL" id="ODR45128.1"/>
    </source>
</evidence>
<accession>A0A1E3U9Y7</accession>
<dbReference type="AlphaFoldDB" id="A0A1E3U9Y7"/>
<dbReference type="InterPro" id="IPR008928">
    <property type="entry name" value="6-hairpin_glycosidase_sf"/>
</dbReference>
<comment type="caution">
    <text evidence="2">The sequence shown here is derived from an EMBL/GenBank/DDBJ whole genome shotgun (WGS) entry which is preliminary data.</text>
</comment>
<evidence type="ECO:0000259" key="1">
    <source>
        <dbReference type="Pfam" id="PF22422"/>
    </source>
</evidence>
<dbReference type="EMBL" id="MEHD01000025">
    <property type="protein sequence ID" value="ODR54347.1"/>
    <property type="molecule type" value="Genomic_DNA"/>
</dbReference>
<evidence type="ECO:0000313" key="4">
    <source>
        <dbReference type="Proteomes" id="UP000094271"/>
    </source>
</evidence>
<organism evidence="2 4">
    <name type="scientific">Eisenbergiella tayi</name>
    <dbReference type="NCBI Taxonomy" id="1432052"/>
    <lineage>
        <taxon>Bacteria</taxon>
        <taxon>Bacillati</taxon>
        <taxon>Bacillota</taxon>
        <taxon>Clostridia</taxon>
        <taxon>Lachnospirales</taxon>
        <taxon>Lachnospiraceae</taxon>
        <taxon>Eisenbergiella</taxon>
    </lineage>
</organism>